<accession>A0ABZ0U801</accession>
<dbReference type="NCBIfam" id="TIGR00254">
    <property type="entry name" value="GGDEF"/>
    <property type="match status" value="1"/>
</dbReference>
<dbReference type="PANTHER" id="PTHR33121:SF70">
    <property type="entry name" value="SIGNALING PROTEIN YKOW"/>
    <property type="match status" value="1"/>
</dbReference>
<dbReference type="EMBL" id="CP136422">
    <property type="protein sequence ID" value="WPX71986.1"/>
    <property type="molecule type" value="Genomic_DNA"/>
</dbReference>
<dbReference type="InterPro" id="IPR050706">
    <property type="entry name" value="Cyclic-di-GMP_PDE-like"/>
</dbReference>
<feature type="domain" description="GGDEF" evidence="2">
    <location>
        <begin position="208"/>
        <end position="332"/>
    </location>
</feature>
<evidence type="ECO:0000313" key="3">
    <source>
        <dbReference type="EMBL" id="WPX71986.1"/>
    </source>
</evidence>
<dbReference type="Gene3D" id="3.20.20.450">
    <property type="entry name" value="EAL domain"/>
    <property type="match status" value="1"/>
</dbReference>
<dbReference type="CDD" id="cd01948">
    <property type="entry name" value="EAL"/>
    <property type="match status" value="1"/>
</dbReference>
<dbReference type="PANTHER" id="PTHR33121">
    <property type="entry name" value="CYCLIC DI-GMP PHOSPHODIESTERASE PDEF"/>
    <property type="match status" value="1"/>
</dbReference>
<dbReference type="PROSITE" id="PS50883">
    <property type="entry name" value="EAL"/>
    <property type="match status" value="1"/>
</dbReference>
<keyword evidence="4" id="KW-1185">Reference proteome</keyword>
<dbReference type="SUPFAM" id="SSF55073">
    <property type="entry name" value="Nucleotide cyclase"/>
    <property type="match status" value="1"/>
</dbReference>
<dbReference type="InterPro" id="IPR043128">
    <property type="entry name" value="Rev_trsase/Diguanyl_cyclase"/>
</dbReference>
<evidence type="ECO:0000313" key="4">
    <source>
        <dbReference type="Proteomes" id="UP001325248"/>
    </source>
</evidence>
<dbReference type="InterPro" id="IPR035919">
    <property type="entry name" value="EAL_sf"/>
</dbReference>
<dbReference type="Pfam" id="PF00563">
    <property type="entry name" value="EAL"/>
    <property type="match status" value="1"/>
</dbReference>
<organism evidence="3 4">
    <name type="scientific">Blautia producta</name>
    <dbReference type="NCBI Taxonomy" id="33035"/>
    <lineage>
        <taxon>Bacteria</taxon>
        <taxon>Bacillati</taxon>
        <taxon>Bacillota</taxon>
        <taxon>Clostridia</taxon>
        <taxon>Lachnospirales</taxon>
        <taxon>Lachnospiraceae</taxon>
        <taxon>Blautia</taxon>
    </lineage>
</organism>
<dbReference type="Proteomes" id="UP001325248">
    <property type="component" value="Chromosome"/>
</dbReference>
<evidence type="ECO:0000259" key="1">
    <source>
        <dbReference type="PROSITE" id="PS50883"/>
    </source>
</evidence>
<dbReference type="CDD" id="cd01949">
    <property type="entry name" value="GGDEF"/>
    <property type="match status" value="1"/>
</dbReference>
<evidence type="ECO:0000259" key="2">
    <source>
        <dbReference type="PROSITE" id="PS50887"/>
    </source>
</evidence>
<dbReference type="SUPFAM" id="SSF141868">
    <property type="entry name" value="EAL domain-like"/>
    <property type="match status" value="1"/>
</dbReference>
<proteinExistence type="predicted"/>
<dbReference type="Pfam" id="PF00990">
    <property type="entry name" value="GGDEF"/>
    <property type="match status" value="1"/>
</dbReference>
<sequence>MNQNFSDNSLHNTLYTAAIKCAELLCQPNQDDDQILTRILETAGGALSSEQASIFRICCGETQCISQWGRDSKKNIDYAFYTLLFHLHEKNGMAFTEACSISLNKKDQLKEPFINCRSMLESSGITSLVFVPLQIDSQFTGLLVFENLPEGLISKAEIFATLLSYLVCSFLWKKTTLNQLDFLSRYDGLTDLKNRNAFIMDSNNGFAAPVGVIYLDMNGLKEVNDKYGHRKGDEFLIKMAQTVLKSFPANSCYRMGGDEYVVVCQNIPRIKFDESLINLTNDFSRIKDFTVSVGAHWTDQDLHFDRILGIADQRMYQDKKAFYRNKPVSERYRCLTDDILNLKDPVKLEELIRINNFQVFYQPKFRTKTRELTGAEALVRYYKNKKVVETPSQFVQILEEYHLIAQLDLFVLESVCRHISKWQEEGIEPVPISVNFSKDTLRRPNIVERVSYFLDKYKIPLNLIEIEITETLEDTKEESFYNTLRELKEHGLNIAIDDFGIRHANLNLLIDVDFNTLKIDKNITDSLYKSDKARRFLASITSICRELNISITVEGVETEEQMDVINRLECNNVQGFLLSRPLPLQSFESRFLKQ</sequence>
<protein>
    <recommendedName>
        <fullName evidence="5">Diguanylate cyclase (GGDEF)-like protein</fullName>
    </recommendedName>
</protein>
<reference evidence="3" key="1">
    <citation type="submission" date="2023-10" db="EMBL/GenBank/DDBJ databases">
        <title>Genome sequence of Blautia coccoides DSM 935.</title>
        <authorList>
            <person name="Boeer T."/>
            <person name="Bengelsdorf F.R."/>
            <person name="Daniel R."/>
            <person name="Poehlein A."/>
        </authorList>
    </citation>
    <scope>NUCLEOTIDE SEQUENCE [LARGE SCALE GENOMIC DNA]</scope>
    <source>
        <strain evidence="3">DSM 935</strain>
    </source>
</reference>
<dbReference type="SMART" id="SM00052">
    <property type="entry name" value="EAL"/>
    <property type="match status" value="1"/>
</dbReference>
<gene>
    <name evidence="3" type="ORF">BLCOC_03100</name>
</gene>
<name>A0ABZ0U801_9FIRM</name>
<dbReference type="PROSITE" id="PS50887">
    <property type="entry name" value="GGDEF"/>
    <property type="match status" value="1"/>
</dbReference>
<dbReference type="Gene3D" id="3.30.70.270">
    <property type="match status" value="1"/>
</dbReference>
<evidence type="ECO:0008006" key="5">
    <source>
        <dbReference type="Google" id="ProtNLM"/>
    </source>
</evidence>
<dbReference type="InterPro" id="IPR001633">
    <property type="entry name" value="EAL_dom"/>
</dbReference>
<dbReference type="SMART" id="SM00267">
    <property type="entry name" value="GGDEF"/>
    <property type="match status" value="1"/>
</dbReference>
<feature type="domain" description="EAL" evidence="1">
    <location>
        <begin position="341"/>
        <end position="594"/>
    </location>
</feature>
<dbReference type="InterPro" id="IPR029787">
    <property type="entry name" value="Nucleotide_cyclase"/>
</dbReference>
<dbReference type="InterPro" id="IPR000160">
    <property type="entry name" value="GGDEF_dom"/>
</dbReference>